<gene>
    <name evidence="1" type="ORF">F8R14_09215</name>
</gene>
<accession>A0A833C9S5</accession>
<evidence type="ECO:0008006" key="3">
    <source>
        <dbReference type="Google" id="ProtNLM"/>
    </source>
</evidence>
<evidence type="ECO:0000313" key="2">
    <source>
        <dbReference type="Proteomes" id="UP000434554"/>
    </source>
</evidence>
<protein>
    <recommendedName>
        <fullName evidence="3">Antitoxin</fullName>
    </recommendedName>
</protein>
<proteinExistence type="predicted"/>
<dbReference type="Pfam" id="PF19807">
    <property type="entry name" value="DUF6290"/>
    <property type="match status" value="1"/>
</dbReference>
<dbReference type="GeneID" id="83055634"/>
<evidence type="ECO:0000313" key="1">
    <source>
        <dbReference type="EMBL" id="KAB1477167.1"/>
    </source>
</evidence>
<comment type="caution">
    <text evidence="1">The sequence shown here is derived from an EMBL/GenBank/DDBJ whole genome shotgun (WGS) entry which is preliminary data.</text>
</comment>
<organism evidence="1 2">
    <name type="scientific">Veillonella seminalis</name>
    <dbReference type="NCBI Taxonomy" id="1502943"/>
    <lineage>
        <taxon>Bacteria</taxon>
        <taxon>Bacillati</taxon>
        <taxon>Bacillota</taxon>
        <taxon>Negativicutes</taxon>
        <taxon>Veillonellales</taxon>
        <taxon>Veillonellaceae</taxon>
        <taxon>Veillonella</taxon>
    </lineage>
</organism>
<dbReference type="EMBL" id="WBKH01000010">
    <property type="protein sequence ID" value="KAB1477167.1"/>
    <property type="molecule type" value="Genomic_DNA"/>
</dbReference>
<dbReference type="Proteomes" id="UP000434554">
    <property type="component" value="Unassembled WGS sequence"/>
</dbReference>
<dbReference type="InterPro" id="IPR046257">
    <property type="entry name" value="DUF6290"/>
</dbReference>
<sequence>MMYSFNLADVEKKLAHTYAVMQNSEAAQAVRNLAFETYNDSYDLVSVEALHEAYKKELMGKFVSRAALLVSMIR</sequence>
<dbReference type="RefSeq" id="WP_127008381.1">
    <property type="nucleotide sequence ID" value="NZ_CAUBPY010000010.1"/>
</dbReference>
<reference evidence="1 2" key="1">
    <citation type="submission" date="2019-09" db="EMBL/GenBank/DDBJ databases">
        <title>Draft genome sequence of 3 type strains from the CCUG.</title>
        <authorList>
            <person name="Pineiro-Iglesias B."/>
            <person name="Tunovic T."/>
            <person name="Unosson C."/>
            <person name="Inganas E."/>
            <person name="Ohlen M."/>
            <person name="Cardew S."/>
            <person name="Jensie-Markopoulos S."/>
            <person name="Salva-Serra F."/>
            <person name="Jaen-Luchoro D."/>
            <person name="Karlsson R."/>
            <person name="Svensson-Stadler L."/>
            <person name="Chun J."/>
            <person name="Moore E."/>
        </authorList>
    </citation>
    <scope>NUCLEOTIDE SEQUENCE [LARGE SCALE GENOMIC DNA]</scope>
    <source>
        <strain evidence="1 2">CCUG 65427</strain>
    </source>
</reference>
<dbReference type="AlphaFoldDB" id="A0A833C9S5"/>
<name>A0A833C9S5_9FIRM</name>